<dbReference type="GO" id="GO:0005634">
    <property type="term" value="C:nucleus"/>
    <property type="evidence" value="ECO:0007669"/>
    <property type="project" value="UniProtKB-SubCell"/>
</dbReference>
<evidence type="ECO:0000256" key="10">
    <source>
        <dbReference type="ARBA" id="ARBA00023004"/>
    </source>
</evidence>
<feature type="compositionally biased region" description="Polar residues" evidence="13">
    <location>
        <begin position="816"/>
        <end position="826"/>
    </location>
</feature>
<evidence type="ECO:0000256" key="14">
    <source>
        <dbReference type="SAM" id="SignalP"/>
    </source>
</evidence>
<evidence type="ECO:0000313" key="16">
    <source>
        <dbReference type="EMBL" id="PHH69263.1"/>
    </source>
</evidence>
<dbReference type="PANTHER" id="PTHR12849">
    <property type="entry name" value="RNA LARIAT DEBRANCHING ENZYME"/>
    <property type="match status" value="1"/>
</dbReference>
<evidence type="ECO:0000256" key="6">
    <source>
        <dbReference type="ARBA" id="ARBA00022664"/>
    </source>
</evidence>
<dbReference type="InterPro" id="IPR029052">
    <property type="entry name" value="Metallo-depent_PP-like"/>
</dbReference>
<evidence type="ECO:0000256" key="11">
    <source>
        <dbReference type="ARBA" id="ARBA00023211"/>
    </source>
</evidence>
<comment type="cofactor">
    <cofactor evidence="1">
        <name>Mn(2+)</name>
        <dbReference type="ChEBI" id="CHEBI:29035"/>
    </cofactor>
</comment>
<evidence type="ECO:0000256" key="9">
    <source>
        <dbReference type="ARBA" id="ARBA00022833"/>
    </source>
</evidence>
<dbReference type="OrthoDB" id="407609at2759"/>
<evidence type="ECO:0000256" key="12">
    <source>
        <dbReference type="ARBA" id="ARBA00023242"/>
    </source>
</evidence>
<dbReference type="GO" id="GO:0000398">
    <property type="term" value="P:mRNA splicing, via spliceosome"/>
    <property type="evidence" value="ECO:0007669"/>
    <property type="project" value="TreeGrafter"/>
</dbReference>
<dbReference type="GO" id="GO:0070008">
    <property type="term" value="F:serine-type exopeptidase activity"/>
    <property type="evidence" value="ECO:0007669"/>
    <property type="project" value="InterPro"/>
</dbReference>
<keyword evidence="9" id="KW-0862">Zinc</keyword>
<evidence type="ECO:0000256" key="4">
    <source>
        <dbReference type="ARBA" id="ARBA00004123"/>
    </source>
</evidence>
<comment type="cofactor">
    <cofactor evidence="3">
        <name>Fe(2+)</name>
        <dbReference type="ChEBI" id="CHEBI:29033"/>
    </cofactor>
</comment>
<evidence type="ECO:0000256" key="8">
    <source>
        <dbReference type="ARBA" id="ARBA00022801"/>
    </source>
</evidence>
<evidence type="ECO:0000256" key="13">
    <source>
        <dbReference type="SAM" id="MobiDB-lite"/>
    </source>
</evidence>
<evidence type="ECO:0000256" key="3">
    <source>
        <dbReference type="ARBA" id="ARBA00001954"/>
    </source>
</evidence>
<feature type="chain" id="PRO_5011999293" description="Lariat debranching enzyme C-terminal domain-containing protein" evidence="14">
    <location>
        <begin position="23"/>
        <end position="1040"/>
    </location>
</feature>
<dbReference type="InterPro" id="IPR007708">
    <property type="entry name" value="DBR1_C"/>
</dbReference>
<comment type="caution">
    <text evidence="16">The sequence shown here is derived from an EMBL/GenBank/DDBJ whole genome shotgun (WGS) entry which is preliminary data.</text>
</comment>
<dbReference type="Gene3D" id="1.20.120.980">
    <property type="entry name" value="Serine carboxypeptidase S28, SKS domain"/>
    <property type="match status" value="1"/>
</dbReference>
<dbReference type="InterPro" id="IPR041816">
    <property type="entry name" value="Dbr1_N"/>
</dbReference>
<dbReference type="GO" id="GO:0046872">
    <property type="term" value="F:metal ion binding"/>
    <property type="evidence" value="ECO:0007669"/>
    <property type="project" value="UniProtKB-KW"/>
</dbReference>
<accession>A0A2C5YNR6</accession>
<reference evidence="16 17" key="1">
    <citation type="submission" date="2017-06" db="EMBL/GenBank/DDBJ databases">
        <title>Ant-infecting Ophiocordyceps genomes reveal a high diversity of potential behavioral manipulation genes and a possible major role for enterotoxins.</title>
        <authorList>
            <person name="De Bekker C."/>
            <person name="Evans H.C."/>
            <person name="Brachmann A."/>
            <person name="Hughes D.P."/>
        </authorList>
    </citation>
    <scope>NUCLEOTIDE SEQUENCE [LARGE SCALE GENOMIC DNA]</scope>
    <source>
        <strain evidence="16 17">Map16</strain>
    </source>
</reference>
<feature type="signal peptide" evidence="14">
    <location>
        <begin position="1"/>
        <end position="22"/>
    </location>
</feature>
<dbReference type="GO" id="GO:0006508">
    <property type="term" value="P:proteolysis"/>
    <property type="evidence" value="ECO:0007669"/>
    <property type="project" value="InterPro"/>
</dbReference>
<keyword evidence="11" id="KW-0464">Manganese</keyword>
<dbReference type="InterPro" id="IPR008758">
    <property type="entry name" value="Peptidase_S28"/>
</dbReference>
<keyword evidence="6" id="KW-0507">mRNA processing</keyword>
<keyword evidence="7" id="KW-0479">Metal-binding</keyword>
<keyword evidence="10" id="KW-0408">Iron</keyword>
<evidence type="ECO:0000256" key="1">
    <source>
        <dbReference type="ARBA" id="ARBA00001936"/>
    </source>
</evidence>
<comment type="cofactor">
    <cofactor evidence="2">
        <name>Zn(2+)</name>
        <dbReference type="ChEBI" id="CHEBI:29105"/>
    </cofactor>
</comment>
<feature type="domain" description="Lariat debranching enzyme C-terminal" evidence="15">
    <location>
        <begin position="832"/>
        <end position="980"/>
    </location>
</feature>
<dbReference type="AlphaFoldDB" id="A0A2C5YNR6"/>
<evidence type="ECO:0000259" key="15">
    <source>
        <dbReference type="SMART" id="SM01124"/>
    </source>
</evidence>
<dbReference type="PANTHER" id="PTHR12849:SF0">
    <property type="entry name" value="LARIAT DEBRANCHING ENZYME"/>
    <property type="match status" value="1"/>
</dbReference>
<dbReference type="InterPro" id="IPR042269">
    <property type="entry name" value="Ser_carbopepase_S28_SKS"/>
</dbReference>
<protein>
    <recommendedName>
        <fullName evidence="15">Lariat debranching enzyme C-terminal domain-containing protein</fullName>
    </recommendedName>
</protein>
<organism evidence="16 17">
    <name type="scientific">Ophiocordyceps camponoti-rufipedis</name>
    <dbReference type="NCBI Taxonomy" id="2004952"/>
    <lineage>
        <taxon>Eukaryota</taxon>
        <taxon>Fungi</taxon>
        <taxon>Dikarya</taxon>
        <taxon>Ascomycota</taxon>
        <taxon>Pezizomycotina</taxon>
        <taxon>Sordariomycetes</taxon>
        <taxon>Hypocreomycetidae</taxon>
        <taxon>Hypocreales</taxon>
        <taxon>Ophiocordycipitaceae</taxon>
        <taxon>Ophiocordyceps</taxon>
    </lineage>
</organism>
<gene>
    <name evidence="16" type="ORF">CDD80_6871</name>
</gene>
<dbReference type="SMART" id="SM01124">
    <property type="entry name" value="DBR1"/>
    <property type="match status" value="1"/>
</dbReference>
<dbReference type="InterPro" id="IPR004843">
    <property type="entry name" value="Calcineurin-like_PHP"/>
</dbReference>
<evidence type="ECO:0000256" key="7">
    <source>
        <dbReference type="ARBA" id="ARBA00022723"/>
    </source>
</evidence>
<keyword evidence="14" id="KW-0732">Signal</keyword>
<dbReference type="Gene3D" id="3.40.50.1820">
    <property type="entry name" value="alpha/beta hydrolase"/>
    <property type="match status" value="1"/>
</dbReference>
<dbReference type="InterPro" id="IPR029058">
    <property type="entry name" value="AB_hydrolase_fold"/>
</dbReference>
<comment type="similarity">
    <text evidence="5">Belongs to the lariat debranching enzyme family.</text>
</comment>
<dbReference type="GO" id="GO:0008419">
    <property type="term" value="F:RNA lariat debranching enzyme activity"/>
    <property type="evidence" value="ECO:0007669"/>
    <property type="project" value="UniProtKB-ARBA"/>
</dbReference>
<dbReference type="Pfam" id="PF05577">
    <property type="entry name" value="Peptidase_S28"/>
    <property type="match status" value="1"/>
</dbReference>
<dbReference type="Pfam" id="PF05011">
    <property type="entry name" value="DBR1"/>
    <property type="match status" value="1"/>
</dbReference>
<keyword evidence="17" id="KW-1185">Reference proteome</keyword>
<name>A0A2C5YNR6_9HYPO</name>
<feature type="region of interest" description="Disordered" evidence="13">
    <location>
        <begin position="811"/>
        <end position="834"/>
    </location>
</feature>
<evidence type="ECO:0000313" key="17">
    <source>
        <dbReference type="Proteomes" id="UP000226431"/>
    </source>
</evidence>
<dbReference type="Proteomes" id="UP000226431">
    <property type="component" value="Unassembled WGS sequence"/>
</dbReference>
<keyword evidence="8" id="KW-0378">Hydrolase</keyword>
<sequence>MYFLLLFLALVVGVPPINHTDAFGPSFQQRYAAEHYTYQRKGPIFIQIVTGNAQEETGKSVITEYAHKMKGIAVGLEHRYFDGSHPMSGKEDAKHFTMDHLTLDNVLADAVNLVREIRTTIPGAGFSPVIAYGAGYSGFLALALRQNYPGIFLGAVAMAAPTRSLTLNPDPGDAEQFLYRDAVARLLIRRDPEAAQNIGKTFDFLEGQFRLARQDPMERLQTKLNLCTRPLFNDTSHLEALREFYANAIIEQTLTSYYQSESTISVPKMNEMANAASFEHYGENVLDIYGGFLQWVGKTWLRRHERMCVDWGNKSTTSPLENMFDPMSYVRCTYFPLCLANAKPGGLFPARTDGCLEMRQKCQDMFHGKAVQLHKDDILEQYKLSPAHLANSSRILFAVDRSDPMTALVGADPPSIARWNSCNVSRRVEFDFVGRIDAPGSYIGLTHADMQKWRTGEITVMQHWLNLCDKPELIFSSDARRKPLLLLSQTRLASMATSQPRVRVAIEGCGHGTLNAIYNATKQSAEARGWDGVDLVIICGDFQAARNVADLHTMSVPRKYLQMGDFADYYAGRREAPYLTIFIGGNHEASSYLSELHYGGWVAKNIYYMGAANVLRFGPLRIAGLSGIWKSHDYRTPHHERLPYNWEDVKSVYHVREIDVRKMLLLRTQVDVGLSHDWPRSIEKYGNTEELFAKKPDFRRESAEGKLGNLGAQYIMDRLRPYYWFSAHLHVKFAAIRRYDKGEGEPEEPILTDVTAIPKPVTKPREGNPDEIDLDMDDCEEGGVSLGDQATTVDKPADPVPQVLREQLPASFTKRPASSNPISAQQIPGKRVPPGITNKTVRFLSLDKCEPKRHYLQLCEIEAHQVPDTMTERPWRLEYDAEWLSICRYFHGNGQGSEPASEDLGEDTYQSHLKAERNWVDTNVVLRGGLAVPYNFETTAQPQGVEPVQLAAELNLVRPHEYINPQTTAFCQLLQLENFWHAEKEQRDEIQRQGPSTKMRRWWDLGPRPRIDPMTPNENTRLALLGANRAGGREPVHLVD</sequence>
<dbReference type="Pfam" id="PF00149">
    <property type="entry name" value="Metallophos"/>
    <property type="match status" value="1"/>
</dbReference>
<dbReference type="STRING" id="2004952.A0A2C5YNR6"/>
<comment type="subcellular location">
    <subcellularLocation>
        <location evidence="4">Nucleus</location>
    </subcellularLocation>
</comment>
<dbReference type="EMBL" id="NJES01000796">
    <property type="protein sequence ID" value="PHH69263.1"/>
    <property type="molecule type" value="Genomic_DNA"/>
</dbReference>
<proteinExistence type="inferred from homology"/>
<evidence type="ECO:0000256" key="2">
    <source>
        <dbReference type="ARBA" id="ARBA00001947"/>
    </source>
</evidence>
<dbReference type="CDD" id="cd00844">
    <property type="entry name" value="MPP_Dbr1_N"/>
    <property type="match status" value="1"/>
</dbReference>
<keyword evidence="12" id="KW-0539">Nucleus</keyword>
<evidence type="ECO:0000256" key="5">
    <source>
        <dbReference type="ARBA" id="ARBA00006045"/>
    </source>
</evidence>
<dbReference type="SUPFAM" id="SSF53474">
    <property type="entry name" value="alpha/beta-Hydrolases"/>
    <property type="match status" value="1"/>
</dbReference>
<dbReference type="SUPFAM" id="SSF56300">
    <property type="entry name" value="Metallo-dependent phosphatases"/>
    <property type="match status" value="1"/>
</dbReference>